<sequence>MWLKRAWGFSCPITLCSEELASGALKEVLPEWQADSRAVYAVWPQQRYLPARVRELLEHLLAFAEQEPLLNGAEGLINKMNILIMPLT</sequence>
<dbReference type="Pfam" id="PF03466">
    <property type="entry name" value="LysR_substrate"/>
    <property type="match status" value="1"/>
</dbReference>
<keyword evidence="3" id="KW-1185">Reference proteome</keyword>
<dbReference type="Proteomes" id="UP000515917">
    <property type="component" value="Chromosome"/>
</dbReference>
<dbReference type="KEGG" id="ifl:C1H71_03515"/>
<evidence type="ECO:0000313" key="3">
    <source>
        <dbReference type="Proteomes" id="UP000515917"/>
    </source>
</evidence>
<feature type="domain" description="LysR substrate-binding" evidence="1">
    <location>
        <begin position="12"/>
        <end position="62"/>
    </location>
</feature>
<protein>
    <recommendedName>
        <fullName evidence="1">LysR substrate-binding domain-containing protein</fullName>
    </recommendedName>
</protein>
<name>A0A7G3G5Z3_9NEIS</name>
<reference evidence="2 3" key="1">
    <citation type="submission" date="2018-01" db="EMBL/GenBank/DDBJ databases">
        <title>Genome sequence of Iodobacter sp. strain PCH194 isolated from Indian Trans-Himalaya.</title>
        <authorList>
            <person name="Kumar V."/>
            <person name="Thakur V."/>
            <person name="Kumar S."/>
            <person name="Singh D."/>
        </authorList>
    </citation>
    <scope>NUCLEOTIDE SEQUENCE [LARGE SCALE GENOMIC DNA]</scope>
    <source>
        <strain evidence="2 3">PCH194</strain>
    </source>
</reference>
<dbReference type="SUPFAM" id="SSF53850">
    <property type="entry name" value="Periplasmic binding protein-like II"/>
    <property type="match status" value="1"/>
</dbReference>
<accession>A0A7G3G5Z3</accession>
<proteinExistence type="predicted"/>
<organism evidence="2 3">
    <name type="scientific">Iodobacter fluviatilis</name>
    <dbReference type="NCBI Taxonomy" id="537"/>
    <lineage>
        <taxon>Bacteria</taxon>
        <taxon>Pseudomonadati</taxon>
        <taxon>Pseudomonadota</taxon>
        <taxon>Betaproteobacteria</taxon>
        <taxon>Neisseriales</taxon>
        <taxon>Chitinibacteraceae</taxon>
        <taxon>Iodobacter</taxon>
    </lineage>
</organism>
<gene>
    <name evidence="2" type="ORF">C1H71_03515</name>
</gene>
<evidence type="ECO:0000313" key="2">
    <source>
        <dbReference type="EMBL" id="QBC42711.1"/>
    </source>
</evidence>
<dbReference type="EMBL" id="CP025781">
    <property type="protein sequence ID" value="QBC42711.1"/>
    <property type="molecule type" value="Genomic_DNA"/>
</dbReference>
<dbReference type="AlphaFoldDB" id="A0A7G3G5Z3"/>
<dbReference type="Gene3D" id="3.40.190.290">
    <property type="match status" value="1"/>
</dbReference>
<dbReference type="InterPro" id="IPR005119">
    <property type="entry name" value="LysR_subst-bd"/>
</dbReference>
<evidence type="ECO:0000259" key="1">
    <source>
        <dbReference type="Pfam" id="PF03466"/>
    </source>
</evidence>